<dbReference type="EMBL" id="CP077262">
    <property type="protein sequence ID" value="QXA42821.1"/>
    <property type="molecule type" value="Genomic_DNA"/>
</dbReference>
<organism evidence="3 4">
    <name type="scientific">Citrobacter pasteurii</name>
    <dbReference type="NCBI Taxonomy" id="1563222"/>
    <lineage>
        <taxon>Bacteria</taxon>
        <taxon>Pseudomonadati</taxon>
        <taxon>Pseudomonadota</taxon>
        <taxon>Gammaproteobacteria</taxon>
        <taxon>Enterobacterales</taxon>
        <taxon>Enterobacteriaceae</taxon>
        <taxon>Citrobacter</taxon>
    </lineage>
</organism>
<accession>A0ABX8K2A8</accession>
<protein>
    <submittedName>
        <fullName evidence="3">DUF550 domain-containing protein</fullName>
    </submittedName>
</protein>
<evidence type="ECO:0000313" key="4">
    <source>
        <dbReference type="Proteomes" id="UP000683579"/>
    </source>
</evidence>
<evidence type="ECO:0000256" key="1">
    <source>
        <dbReference type="SAM" id="MobiDB-lite"/>
    </source>
</evidence>
<sequence length="194" mass="22069">MSKFTKEQLVDYVKGCIEHAERFPGVEIADKEKAIFEIALVALTNVPVLEREQVRRDHAEWSQTTFGNVGPIGPLKHLSKEALEAAAEPGDLSEWADMQFLLWDAQRRAGITDEEIVVACIEKLAINKQRQWPGPQDGEPRLHVRNEGESLNARRRRNRESNARARERETPTQRKARLAKNRARMAIRRKGGAA</sequence>
<feature type="compositionally biased region" description="Basic and acidic residues" evidence="1">
    <location>
        <begin position="138"/>
        <end position="148"/>
    </location>
</feature>
<name>A0ABX8K2A8_9ENTR</name>
<reference evidence="3 4" key="1">
    <citation type="submission" date="2021-06" db="EMBL/GenBank/DDBJ databases">
        <title>FDA dAtabase for Regulatory Grade micrObial Sequences (FDA-ARGOS): Supporting development and validation of Infectious Disease Dx tests.</title>
        <authorList>
            <person name="Sproer C."/>
            <person name="Gronow S."/>
            <person name="Severitt S."/>
            <person name="Schroder I."/>
            <person name="Tallon L."/>
            <person name="Sadzewicz L."/>
            <person name="Zhao X."/>
            <person name="Boylan J."/>
            <person name="Ott S."/>
            <person name="Bowen H."/>
            <person name="Vavikolanu K."/>
            <person name="Mehta A."/>
            <person name="Aluvathingal J."/>
            <person name="Nadendla S."/>
            <person name="Lowell S."/>
            <person name="Myers T."/>
            <person name="Yan Y."/>
        </authorList>
    </citation>
    <scope>NUCLEOTIDE SEQUENCE [LARGE SCALE GENOMIC DNA]</scope>
    <source>
        <strain evidence="3 4">FDAARGOS 1424</strain>
    </source>
</reference>
<dbReference type="InterPro" id="IPR007538">
    <property type="entry name" value="dATP/dGTP_dipphydrolase_MazZ"/>
</dbReference>
<feature type="compositionally biased region" description="Basic and acidic residues" evidence="1">
    <location>
        <begin position="159"/>
        <end position="172"/>
    </location>
</feature>
<dbReference type="Proteomes" id="UP000683579">
    <property type="component" value="Chromosome"/>
</dbReference>
<evidence type="ECO:0000313" key="3">
    <source>
        <dbReference type="EMBL" id="QXA42821.1"/>
    </source>
</evidence>
<proteinExistence type="predicted"/>
<feature type="domain" description="dATP/dGTP diphosphohydrolase MazZ" evidence="2">
    <location>
        <begin position="55"/>
        <end position="149"/>
    </location>
</feature>
<dbReference type="Pfam" id="PF04447">
    <property type="entry name" value="dATP-dGTP_PPHyd"/>
    <property type="match status" value="1"/>
</dbReference>
<keyword evidence="4" id="KW-1185">Reference proteome</keyword>
<evidence type="ECO:0000259" key="2">
    <source>
        <dbReference type="Pfam" id="PF04447"/>
    </source>
</evidence>
<gene>
    <name evidence="3" type="ORF">I6L54_12430</name>
</gene>
<feature type="region of interest" description="Disordered" evidence="1">
    <location>
        <begin position="131"/>
        <end position="194"/>
    </location>
</feature>
<feature type="compositionally biased region" description="Basic residues" evidence="1">
    <location>
        <begin position="174"/>
        <end position="194"/>
    </location>
</feature>